<feature type="domain" description="Outer membrane protein beta-barrel" evidence="3">
    <location>
        <begin position="17"/>
        <end position="178"/>
    </location>
</feature>
<feature type="signal peptide" evidence="2">
    <location>
        <begin position="1"/>
        <end position="28"/>
    </location>
</feature>
<dbReference type="Pfam" id="PF13505">
    <property type="entry name" value="OMP_b-brl"/>
    <property type="match status" value="1"/>
</dbReference>
<dbReference type="EMBL" id="QKRA01000003">
    <property type="protein sequence ID" value="RDL44374.1"/>
    <property type="molecule type" value="Genomic_DNA"/>
</dbReference>
<dbReference type="Gene3D" id="2.40.160.20">
    <property type="match status" value="1"/>
</dbReference>
<keyword evidence="5" id="KW-1185">Reference proteome</keyword>
<dbReference type="Proteomes" id="UP000254326">
    <property type="component" value="Unassembled WGS sequence"/>
</dbReference>
<proteinExistence type="predicted"/>
<evidence type="ECO:0000313" key="4">
    <source>
        <dbReference type="EMBL" id="RDL44374.1"/>
    </source>
</evidence>
<sequence>MAKGNEMKTQLMMGVGLLALLSSVQANAGDWRVATGLGSIYLDNEKHGYESARLDAYALDFQVIYAVSPLLELSVGYMEGVRGLVKQNNELIDVSVMYLDTHWKLSNGVIRPYGVVGVGKLDAKPEIGDQIASLRAGFGVAHELMDRLDLNFSYIATTASIQDAEMESMTSLGVVYTFE</sequence>
<dbReference type="InterPro" id="IPR011250">
    <property type="entry name" value="OMP/PagP_B-barrel"/>
</dbReference>
<gene>
    <name evidence="4" type="ORF">DN730_08190</name>
</gene>
<evidence type="ECO:0000256" key="1">
    <source>
        <dbReference type="ARBA" id="ARBA00022729"/>
    </source>
</evidence>
<organism evidence="4 5">
    <name type="scientific">Marinomonas piezotolerans</name>
    <dbReference type="NCBI Taxonomy" id="2213058"/>
    <lineage>
        <taxon>Bacteria</taxon>
        <taxon>Pseudomonadati</taxon>
        <taxon>Pseudomonadota</taxon>
        <taxon>Gammaproteobacteria</taxon>
        <taxon>Oceanospirillales</taxon>
        <taxon>Oceanospirillaceae</taxon>
        <taxon>Marinomonas</taxon>
    </lineage>
</organism>
<reference evidence="4 5" key="1">
    <citation type="submission" date="2018-06" db="EMBL/GenBank/DDBJ databases">
        <title>Marinomonas sp. YLB-05 draft genome sequence.</title>
        <authorList>
            <person name="Yu L."/>
            <person name="Tang X."/>
        </authorList>
    </citation>
    <scope>NUCLEOTIDE SEQUENCE [LARGE SCALE GENOMIC DNA]</scope>
    <source>
        <strain evidence="4 5">YLB-05</strain>
    </source>
</reference>
<name>A0A370U9C4_9GAMM</name>
<keyword evidence="1 2" id="KW-0732">Signal</keyword>
<accession>A0A370U9C4</accession>
<protein>
    <recommendedName>
        <fullName evidence="3">Outer membrane protein beta-barrel domain-containing protein</fullName>
    </recommendedName>
</protein>
<dbReference type="InterPro" id="IPR027385">
    <property type="entry name" value="Beta-barrel_OMP"/>
</dbReference>
<dbReference type="AlphaFoldDB" id="A0A370U9C4"/>
<feature type="chain" id="PRO_5016571877" description="Outer membrane protein beta-barrel domain-containing protein" evidence="2">
    <location>
        <begin position="29"/>
        <end position="179"/>
    </location>
</feature>
<evidence type="ECO:0000259" key="3">
    <source>
        <dbReference type="Pfam" id="PF13505"/>
    </source>
</evidence>
<comment type="caution">
    <text evidence="4">The sequence shown here is derived from an EMBL/GenBank/DDBJ whole genome shotgun (WGS) entry which is preliminary data.</text>
</comment>
<dbReference type="SUPFAM" id="SSF56925">
    <property type="entry name" value="OMPA-like"/>
    <property type="match status" value="1"/>
</dbReference>
<evidence type="ECO:0000256" key="2">
    <source>
        <dbReference type="SAM" id="SignalP"/>
    </source>
</evidence>
<evidence type="ECO:0000313" key="5">
    <source>
        <dbReference type="Proteomes" id="UP000254326"/>
    </source>
</evidence>